<proteinExistence type="predicted"/>
<protein>
    <submittedName>
        <fullName evidence="1">Uncharacterized protein</fullName>
    </submittedName>
</protein>
<evidence type="ECO:0000313" key="2">
    <source>
        <dbReference type="Proteomes" id="UP001055811"/>
    </source>
</evidence>
<comment type="caution">
    <text evidence="1">The sequence shown here is derived from an EMBL/GenBank/DDBJ whole genome shotgun (WGS) entry which is preliminary data.</text>
</comment>
<name>A0ACB8YW69_CICIN</name>
<evidence type="ECO:0000313" key="1">
    <source>
        <dbReference type="EMBL" id="KAI3689543.1"/>
    </source>
</evidence>
<dbReference type="EMBL" id="CM042017">
    <property type="protein sequence ID" value="KAI3689543.1"/>
    <property type="molecule type" value="Genomic_DNA"/>
</dbReference>
<organism evidence="1 2">
    <name type="scientific">Cichorium intybus</name>
    <name type="common">Chicory</name>
    <dbReference type="NCBI Taxonomy" id="13427"/>
    <lineage>
        <taxon>Eukaryota</taxon>
        <taxon>Viridiplantae</taxon>
        <taxon>Streptophyta</taxon>
        <taxon>Embryophyta</taxon>
        <taxon>Tracheophyta</taxon>
        <taxon>Spermatophyta</taxon>
        <taxon>Magnoliopsida</taxon>
        <taxon>eudicotyledons</taxon>
        <taxon>Gunneridae</taxon>
        <taxon>Pentapetalae</taxon>
        <taxon>asterids</taxon>
        <taxon>campanulids</taxon>
        <taxon>Asterales</taxon>
        <taxon>Asteraceae</taxon>
        <taxon>Cichorioideae</taxon>
        <taxon>Cichorieae</taxon>
        <taxon>Cichoriinae</taxon>
        <taxon>Cichorium</taxon>
    </lineage>
</organism>
<reference evidence="1 2" key="2">
    <citation type="journal article" date="2022" name="Mol. Ecol. Resour.">
        <title>The genomes of chicory, endive, great burdock and yacon provide insights into Asteraceae paleo-polyploidization history and plant inulin production.</title>
        <authorList>
            <person name="Fan W."/>
            <person name="Wang S."/>
            <person name="Wang H."/>
            <person name="Wang A."/>
            <person name="Jiang F."/>
            <person name="Liu H."/>
            <person name="Zhao H."/>
            <person name="Xu D."/>
            <person name="Zhang Y."/>
        </authorList>
    </citation>
    <scope>NUCLEOTIDE SEQUENCE [LARGE SCALE GENOMIC DNA]</scope>
    <source>
        <strain evidence="2">cv. Punajuju</strain>
        <tissue evidence="1">Leaves</tissue>
    </source>
</reference>
<dbReference type="Proteomes" id="UP001055811">
    <property type="component" value="Linkage Group LG09"/>
</dbReference>
<keyword evidence="2" id="KW-1185">Reference proteome</keyword>
<reference evidence="2" key="1">
    <citation type="journal article" date="2022" name="Mol. Ecol. Resour.">
        <title>The genomes of chicory, endive, great burdock and yacon provide insights into Asteraceae palaeo-polyploidization history and plant inulin production.</title>
        <authorList>
            <person name="Fan W."/>
            <person name="Wang S."/>
            <person name="Wang H."/>
            <person name="Wang A."/>
            <person name="Jiang F."/>
            <person name="Liu H."/>
            <person name="Zhao H."/>
            <person name="Xu D."/>
            <person name="Zhang Y."/>
        </authorList>
    </citation>
    <scope>NUCLEOTIDE SEQUENCE [LARGE SCALE GENOMIC DNA]</scope>
    <source>
        <strain evidence="2">cv. Punajuju</strain>
    </source>
</reference>
<sequence>MTNTFNCILILTFHLIIIITIIILTIKLQFDFLLEHTIAYKFGLFSFFLPKYPISFLHRRCPFPTSEQSLFLLRTAQPNRSRLRVPKWTHKG</sequence>
<accession>A0ACB8YW69</accession>
<gene>
    <name evidence="1" type="ORF">L2E82_47503</name>
</gene>